<feature type="compositionally biased region" description="Polar residues" evidence="5">
    <location>
        <begin position="272"/>
        <end position="284"/>
    </location>
</feature>
<dbReference type="SUPFAM" id="SSF103612">
    <property type="entry name" value="SBT domain"/>
    <property type="match status" value="1"/>
</dbReference>
<keyword evidence="6" id="KW-0472">Membrane</keyword>
<feature type="compositionally biased region" description="Pro residues" evidence="5">
    <location>
        <begin position="50"/>
        <end position="61"/>
    </location>
</feature>
<name>A0A6V7PE50_ANACO</name>
<dbReference type="AlphaFoldDB" id="A0A6V7PE50"/>
<dbReference type="PROSITE" id="PS51141">
    <property type="entry name" value="ZF_SBP"/>
    <property type="match status" value="1"/>
</dbReference>
<dbReference type="PANTHER" id="PTHR31251">
    <property type="entry name" value="SQUAMOSA PROMOTER-BINDING-LIKE PROTEIN 4"/>
    <property type="match status" value="1"/>
</dbReference>
<feature type="compositionally biased region" description="Basic residues" evidence="5">
    <location>
        <begin position="200"/>
        <end position="211"/>
    </location>
</feature>
<feature type="compositionally biased region" description="Basic and acidic residues" evidence="5">
    <location>
        <begin position="261"/>
        <end position="270"/>
    </location>
</feature>
<dbReference type="InterPro" id="IPR004333">
    <property type="entry name" value="SBP_dom"/>
</dbReference>
<dbReference type="GO" id="GO:0008270">
    <property type="term" value="F:zinc ion binding"/>
    <property type="evidence" value="ECO:0007669"/>
    <property type="project" value="UniProtKB-KW"/>
</dbReference>
<keyword evidence="2 4" id="KW-0863">Zinc-finger</keyword>
<dbReference type="PANTHER" id="PTHR31251:SF108">
    <property type="entry name" value="SQUAMOSA PROMOTER-BINDING-LIKE PROTEIN 7"/>
    <property type="match status" value="1"/>
</dbReference>
<evidence type="ECO:0000256" key="6">
    <source>
        <dbReference type="SAM" id="Phobius"/>
    </source>
</evidence>
<evidence type="ECO:0000256" key="5">
    <source>
        <dbReference type="SAM" id="MobiDB-lite"/>
    </source>
</evidence>
<evidence type="ECO:0000256" key="4">
    <source>
        <dbReference type="PROSITE-ProRule" id="PRU00470"/>
    </source>
</evidence>
<feature type="domain" description="SBP-type" evidence="7">
    <location>
        <begin position="133"/>
        <end position="210"/>
    </location>
</feature>
<evidence type="ECO:0000256" key="2">
    <source>
        <dbReference type="ARBA" id="ARBA00022771"/>
    </source>
</evidence>
<dbReference type="EMBL" id="LR862147">
    <property type="protein sequence ID" value="CAD1829149.1"/>
    <property type="molecule type" value="Genomic_DNA"/>
</dbReference>
<protein>
    <recommendedName>
        <fullName evidence="7">SBP-type domain-containing protein</fullName>
    </recommendedName>
</protein>
<evidence type="ECO:0000259" key="7">
    <source>
        <dbReference type="PROSITE" id="PS51141"/>
    </source>
</evidence>
<keyword evidence="6" id="KW-0812">Transmembrane</keyword>
<reference evidence="8" key="1">
    <citation type="submission" date="2020-07" db="EMBL/GenBank/DDBJ databases">
        <authorList>
            <person name="Lin J."/>
        </authorList>
    </citation>
    <scope>NUCLEOTIDE SEQUENCE</scope>
</reference>
<feature type="region of interest" description="Disordered" evidence="5">
    <location>
        <begin position="261"/>
        <end position="284"/>
    </location>
</feature>
<evidence type="ECO:0000256" key="1">
    <source>
        <dbReference type="ARBA" id="ARBA00022723"/>
    </source>
</evidence>
<dbReference type="Pfam" id="PF03110">
    <property type="entry name" value="SBP"/>
    <property type="match status" value="1"/>
</dbReference>
<feature type="region of interest" description="Disordered" evidence="5">
    <location>
        <begin position="200"/>
        <end position="220"/>
    </location>
</feature>
<feature type="region of interest" description="Disordered" evidence="5">
    <location>
        <begin position="1"/>
        <end position="72"/>
    </location>
</feature>
<gene>
    <name evidence="8" type="ORF">CB5_LOCUS12360</name>
</gene>
<dbReference type="Gene3D" id="4.10.1100.10">
    <property type="entry name" value="Transcription factor, SBP-box domain"/>
    <property type="match status" value="1"/>
</dbReference>
<dbReference type="InterPro" id="IPR036893">
    <property type="entry name" value="SBP_sf"/>
</dbReference>
<evidence type="ECO:0000313" key="8">
    <source>
        <dbReference type="EMBL" id="CAD1829149.1"/>
    </source>
</evidence>
<dbReference type="Pfam" id="PF26102">
    <property type="entry name" value="Ig_SPL7"/>
    <property type="match status" value="1"/>
</dbReference>
<dbReference type="GO" id="GO:0003677">
    <property type="term" value="F:DNA binding"/>
    <property type="evidence" value="ECO:0007669"/>
    <property type="project" value="InterPro"/>
</dbReference>
<keyword evidence="6" id="KW-1133">Transmembrane helix</keyword>
<feature type="transmembrane region" description="Helical" evidence="6">
    <location>
        <begin position="784"/>
        <end position="803"/>
    </location>
</feature>
<organism evidence="8">
    <name type="scientific">Ananas comosus var. bracteatus</name>
    <name type="common">red pineapple</name>
    <dbReference type="NCBI Taxonomy" id="296719"/>
    <lineage>
        <taxon>Eukaryota</taxon>
        <taxon>Viridiplantae</taxon>
        <taxon>Streptophyta</taxon>
        <taxon>Embryophyta</taxon>
        <taxon>Tracheophyta</taxon>
        <taxon>Spermatophyta</taxon>
        <taxon>Magnoliopsida</taxon>
        <taxon>Liliopsida</taxon>
        <taxon>Poales</taxon>
        <taxon>Bromeliaceae</taxon>
        <taxon>Bromelioideae</taxon>
        <taxon>Ananas</taxon>
    </lineage>
</organism>
<proteinExistence type="predicted"/>
<keyword evidence="3" id="KW-0862">Zinc</keyword>
<accession>A0A6V7PE50</accession>
<dbReference type="GO" id="GO:0005634">
    <property type="term" value="C:nucleus"/>
    <property type="evidence" value="ECO:0007669"/>
    <property type="project" value="InterPro"/>
</dbReference>
<dbReference type="InterPro" id="IPR044817">
    <property type="entry name" value="SBP-like"/>
</dbReference>
<keyword evidence="1" id="KW-0479">Metal-binding</keyword>
<sequence>MRVRCTKCTDTPGAENSVSTGGGPAPRPDITKRTARFHVKIPNPNHRFPVAPPPPPAPPPAAAAAAAAGTSRVRKRDPRLVCPNYLAGRVPCSCPELDEQEVEEEEEEDVAEVVAGARKRVRAGGAAAAAAAAVRCQVPGCEADIRELKGYHRRHRVCLRCANASSVLLDGEHKRYCQQCGKFHILPDFDEGKRSCRRKLEKHNKRRRRRPDSRSIAEKEIEAQDTLVDVTLEDAQKKESPNGFACETVETMVSNNILERETPMGSEDGHGSISSLPGPQNDQGNSVVSFAASVDASVDGKVDNTKPSLSATFYENKTAYSSMCPTGRISFKLYDWNPAEFPRRLRHQIFEWLAGMPVELEGYIRPGCTILTVFIAMPQFMWEKLAHDAAPLVRDLVNAPNSLLFGRGTFLIYLSNMIVQILKDGTSLMNIRMEVEAPRLHYVHPAYFEVGKPIEFVVCGSFLDQPKFRFLVSFNGKYLKNSCCRLTSHVKNRPYNVHGGDYVHDSEHEVFRISINQAEAEEYGPAFIEVENVSGISNFVPVLFGNKHICSELKRFEETFSNFLHGYNLSGNPITGATTNSCEFLESKQNAMSALLLDIAWLLKKPQLDENKSFLSSANIQRLTYLLRFLIDNEFFNVLEIIMQSLEKRTNWEAFSNLKNQRNNVDVGLFLEYVKHAQESIGNRAHHDARLEEDSRNLINGIAMPLSYFESNANSSIPFTSQKEGAIGGDEQCAPTTTSQEDETVALLTKDVAHRQCCSPQLSAKWRHRPWTLTLSSNVMKRHVAMVVMVSVVMCLTTCIVLLHPHKAAKFAVSIRRCLFGGSFRN</sequence>
<evidence type="ECO:0000256" key="3">
    <source>
        <dbReference type="ARBA" id="ARBA00022833"/>
    </source>
</evidence>